<name>A0AA37XFU5_9MICO</name>
<organism evidence="1 2">
    <name type="scientific">Litorihabitans aurantiacus</name>
    <dbReference type="NCBI Taxonomy" id="1930061"/>
    <lineage>
        <taxon>Bacteria</taxon>
        <taxon>Bacillati</taxon>
        <taxon>Actinomycetota</taxon>
        <taxon>Actinomycetes</taxon>
        <taxon>Micrococcales</taxon>
        <taxon>Beutenbergiaceae</taxon>
        <taxon>Litorihabitans</taxon>
    </lineage>
</organism>
<dbReference type="RefSeq" id="WP_284251173.1">
    <property type="nucleotide sequence ID" value="NZ_BSUM01000001.1"/>
</dbReference>
<sequence length="117" mass="11787">MTATGTVAEGAFGEVGLEVAGMPEGITVGVAVPPLGSSTALRDAGAELTFGDFANQTEYQNVAIELNKLAAADVYSDLDLTTMIGSEITVVGGTTWASKTGGEVTHVTIVPVSIEVG</sequence>
<keyword evidence="2" id="KW-1185">Reference proteome</keyword>
<dbReference type="EMBL" id="BSUM01000001">
    <property type="protein sequence ID" value="GMA32491.1"/>
    <property type="molecule type" value="Genomic_DNA"/>
</dbReference>
<proteinExistence type="predicted"/>
<dbReference type="InterPro" id="IPR014582">
    <property type="entry name" value="UCP033535_lipo"/>
</dbReference>
<gene>
    <name evidence="1" type="ORF">GCM10025875_24830</name>
</gene>
<dbReference type="InterPro" id="IPR036215">
    <property type="entry name" value="TM0957-like_sf"/>
</dbReference>
<evidence type="ECO:0000313" key="1">
    <source>
        <dbReference type="EMBL" id="GMA32491.1"/>
    </source>
</evidence>
<dbReference type="Proteomes" id="UP001157161">
    <property type="component" value="Unassembled WGS sequence"/>
</dbReference>
<reference evidence="1" key="2">
    <citation type="submission" date="2023-02" db="EMBL/GenBank/DDBJ databases">
        <authorList>
            <person name="Sun Q."/>
            <person name="Mori K."/>
        </authorList>
    </citation>
    <scope>NUCLEOTIDE SEQUENCE</scope>
    <source>
        <strain evidence="1">NBRC 112290</strain>
    </source>
</reference>
<protein>
    <submittedName>
        <fullName evidence="1">Uncharacterized protein</fullName>
    </submittedName>
</protein>
<dbReference type="Pfam" id="PF10054">
    <property type="entry name" value="DUF2291"/>
    <property type="match status" value="1"/>
</dbReference>
<dbReference type="SUPFAM" id="SSF141318">
    <property type="entry name" value="TM0957-like"/>
    <property type="match status" value="1"/>
</dbReference>
<reference evidence="1" key="1">
    <citation type="journal article" date="2014" name="Int. J. Syst. Evol. Microbiol.">
        <title>Complete genome sequence of Corynebacterium casei LMG S-19264T (=DSM 44701T), isolated from a smear-ripened cheese.</title>
        <authorList>
            <consortium name="US DOE Joint Genome Institute (JGI-PGF)"/>
            <person name="Walter F."/>
            <person name="Albersmeier A."/>
            <person name="Kalinowski J."/>
            <person name="Ruckert C."/>
        </authorList>
    </citation>
    <scope>NUCLEOTIDE SEQUENCE</scope>
    <source>
        <strain evidence="1">NBRC 112290</strain>
    </source>
</reference>
<dbReference type="AlphaFoldDB" id="A0AA37XFU5"/>
<comment type="caution">
    <text evidence="1">The sequence shown here is derived from an EMBL/GenBank/DDBJ whole genome shotgun (WGS) entry which is preliminary data.</text>
</comment>
<accession>A0AA37XFU5</accession>
<evidence type="ECO:0000313" key="2">
    <source>
        <dbReference type="Proteomes" id="UP001157161"/>
    </source>
</evidence>